<dbReference type="EMBL" id="KV744807">
    <property type="protein sequence ID" value="OCK86257.1"/>
    <property type="molecule type" value="Genomic_DNA"/>
</dbReference>
<evidence type="ECO:0000256" key="2">
    <source>
        <dbReference type="SAM" id="Phobius"/>
    </source>
</evidence>
<feature type="region of interest" description="Disordered" evidence="1">
    <location>
        <begin position="1"/>
        <end position="117"/>
    </location>
</feature>
<reference evidence="3 4" key="1">
    <citation type="journal article" date="2016" name="Nat. Commun.">
        <title>Ectomycorrhizal ecology is imprinted in the genome of the dominant symbiotic fungus Cenococcum geophilum.</title>
        <authorList>
            <consortium name="DOE Joint Genome Institute"/>
            <person name="Peter M."/>
            <person name="Kohler A."/>
            <person name="Ohm R.A."/>
            <person name="Kuo A."/>
            <person name="Krutzmann J."/>
            <person name="Morin E."/>
            <person name="Arend M."/>
            <person name="Barry K.W."/>
            <person name="Binder M."/>
            <person name="Choi C."/>
            <person name="Clum A."/>
            <person name="Copeland A."/>
            <person name="Grisel N."/>
            <person name="Haridas S."/>
            <person name="Kipfer T."/>
            <person name="LaButti K."/>
            <person name="Lindquist E."/>
            <person name="Lipzen A."/>
            <person name="Maire R."/>
            <person name="Meier B."/>
            <person name="Mihaltcheva S."/>
            <person name="Molinier V."/>
            <person name="Murat C."/>
            <person name="Poggeler S."/>
            <person name="Quandt C.A."/>
            <person name="Sperisen C."/>
            <person name="Tritt A."/>
            <person name="Tisserant E."/>
            <person name="Crous P.W."/>
            <person name="Henrissat B."/>
            <person name="Nehls U."/>
            <person name="Egli S."/>
            <person name="Spatafora J.W."/>
            <person name="Grigoriev I.V."/>
            <person name="Martin F.M."/>
        </authorList>
    </citation>
    <scope>NUCLEOTIDE SEQUENCE [LARGE SCALE GENOMIC DNA]</scope>
    <source>
        <strain evidence="3 4">CBS 459.81</strain>
    </source>
</reference>
<organism evidence="3 4">
    <name type="scientific">Lepidopterella palustris CBS 459.81</name>
    <dbReference type="NCBI Taxonomy" id="1314670"/>
    <lineage>
        <taxon>Eukaryota</taxon>
        <taxon>Fungi</taxon>
        <taxon>Dikarya</taxon>
        <taxon>Ascomycota</taxon>
        <taxon>Pezizomycotina</taxon>
        <taxon>Dothideomycetes</taxon>
        <taxon>Pleosporomycetidae</taxon>
        <taxon>Mytilinidiales</taxon>
        <taxon>Argynnaceae</taxon>
        <taxon>Lepidopterella</taxon>
    </lineage>
</organism>
<gene>
    <name evidence="3" type="ORF">K432DRAFT_376910</name>
</gene>
<dbReference type="Proteomes" id="UP000250266">
    <property type="component" value="Unassembled WGS sequence"/>
</dbReference>
<feature type="transmembrane region" description="Helical" evidence="2">
    <location>
        <begin position="162"/>
        <end position="183"/>
    </location>
</feature>
<evidence type="ECO:0000313" key="4">
    <source>
        <dbReference type="Proteomes" id="UP000250266"/>
    </source>
</evidence>
<keyword evidence="2" id="KW-0472">Membrane</keyword>
<keyword evidence="2" id="KW-0812">Transmembrane</keyword>
<keyword evidence="4" id="KW-1185">Reference proteome</keyword>
<accession>A0A8E2ELL4</accession>
<protein>
    <submittedName>
        <fullName evidence="3">Uncharacterized protein</fullName>
    </submittedName>
</protein>
<evidence type="ECO:0000256" key="1">
    <source>
        <dbReference type="SAM" id="MobiDB-lite"/>
    </source>
</evidence>
<evidence type="ECO:0000313" key="3">
    <source>
        <dbReference type="EMBL" id="OCK86257.1"/>
    </source>
</evidence>
<sequence length="228" mass="24160">MATATAATRPRGRAGGNDGRAGTTAIKHENTTRGDTEAELERARKKTALTAARRAVEGHSHEGQNQAQAVARRADPPASKTETKGKEALGHSGSAPTRAAAEGAHDRESETKGGPAKSLRQLALSTLPLLQHAVAAIARLSAEQPTILLVVTLASLWMVYAMRLYILILVGGGVLVLAGLDAYKVKSNKEVLMKSMERGVGIREGSAQRRLPAPPRERGTGFMEEMVD</sequence>
<feature type="compositionally biased region" description="Basic and acidic residues" evidence="1">
    <location>
        <begin position="26"/>
        <end position="42"/>
    </location>
</feature>
<name>A0A8E2ELL4_9PEZI</name>
<keyword evidence="2" id="KW-1133">Transmembrane helix</keyword>
<dbReference type="AlphaFoldDB" id="A0A8E2ELL4"/>
<feature type="region of interest" description="Disordered" evidence="1">
    <location>
        <begin position="205"/>
        <end position="228"/>
    </location>
</feature>
<proteinExistence type="predicted"/>